<accession>A8ZMP1</accession>
<organism evidence="1 2">
    <name type="scientific">Acaryochloris marina (strain MBIC 11017)</name>
    <dbReference type="NCBI Taxonomy" id="329726"/>
    <lineage>
        <taxon>Bacteria</taxon>
        <taxon>Bacillati</taxon>
        <taxon>Cyanobacteriota</taxon>
        <taxon>Cyanophyceae</taxon>
        <taxon>Acaryochloridales</taxon>
        <taxon>Acaryochloridaceae</taxon>
        <taxon>Acaryochloris</taxon>
    </lineage>
</organism>
<geneLocation type="plasmid" evidence="1 2">
    <name>pREB3</name>
</geneLocation>
<evidence type="ECO:0000313" key="1">
    <source>
        <dbReference type="EMBL" id="ABW32452.1"/>
    </source>
</evidence>
<name>A8ZMP1_ACAM1</name>
<proteinExistence type="predicted"/>
<dbReference type="HOGENOM" id="CLU_3094373_0_0_3"/>
<dbReference type="AlphaFoldDB" id="A8ZMP1"/>
<keyword evidence="1" id="KW-0614">Plasmid</keyword>
<keyword evidence="2" id="KW-1185">Reference proteome</keyword>
<reference evidence="1 2" key="1">
    <citation type="journal article" date="2008" name="Proc. Natl. Acad. Sci. U.S.A.">
        <title>Niche adaptation and genome expansion in the chlorophyll d-producing cyanobacterium Acaryochloris marina.</title>
        <authorList>
            <person name="Swingley W.D."/>
            <person name="Chen M."/>
            <person name="Cheung P.C."/>
            <person name="Conrad A.L."/>
            <person name="Dejesa L.C."/>
            <person name="Hao J."/>
            <person name="Honchak B.M."/>
            <person name="Karbach L.E."/>
            <person name="Kurdoglu A."/>
            <person name="Lahiri S."/>
            <person name="Mastrian S.D."/>
            <person name="Miyashita H."/>
            <person name="Page L."/>
            <person name="Ramakrishna P."/>
            <person name="Satoh S."/>
            <person name="Sattley W.M."/>
            <person name="Shimada Y."/>
            <person name="Taylor H.L."/>
            <person name="Tomo T."/>
            <person name="Tsuchiya T."/>
            <person name="Wang Z.T."/>
            <person name="Raymond J."/>
            <person name="Mimuro M."/>
            <person name="Blankenship R.E."/>
            <person name="Touchman J.W."/>
        </authorList>
    </citation>
    <scope>NUCLEOTIDE SEQUENCE [LARGE SCALE GENOMIC DNA]</scope>
    <source>
        <strain evidence="2">MBIC 11017</strain>
        <plasmid evidence="2">Plasmid pREB3</plasmid>
    </source>
</reference>
<protein>
    <submittedName>
        <fullName evidence="1">Uncharacterized protein</fullName>
    </submittedName>
</protein>
<evidence type="ECO:0000313" key="2">
    <source>
        <dbReference type="Proteomes" id="UP000000268"/>
    </source>
</evidence>
<dbReference type="Proteomes" id="UP000000268">
    <property type="component" value="Plasmid pREB3"/>
</dbReference>
<dbReference type="EMBL" id="CP000840">
    <property type="protein sequence ID" value="ABW32452.1"/>
    <property type="molecule type" value="Genomic_DNA"/>
</dbReference>
<gene>
    <name evidence="1" type="ordered locus">AM1_C0145</name>
</gene>
<sequence length="51" mass="5948">MYLRIKQREQSAYLQDSHDSITLLSLNTETLLTNYLDLNNFSSLRISRISA</sequence>
<dbReference type="KEGG" id="amr:AM1_C0145"/>